<protein>
    <recommendedName>
        <fullName evidence="9">Mid2 domain-containing protein</fullName>
    </recommendedName>
</protein>
<dbReference type="GO" id="GO:0016020">
    <property type="term" value="C:membrane"/>
    <property type="evidence" value="ECO:0007669"/>
    <property type="project" value="UniProtKB-SubCell"/>
</dbReference>
<dbReference type="Proteomes" id="UP000800094">
    <property type="component" value="Unassembled WGS sequence"/>
</dbReference>
<keyword evidence="3 6" id="KW-1133">Transmembrane helix</keyword>
<dbReference type="PANTHER" id="PTHR15549:SF26">
    <property type="entry name" value="AXIAL BUDDING PATTERN PROTEIN 2-RELATED"/>
    <property type="match status" value="1"/>
</dbReference>
<evidence type="ECO:0008006" key="9">
    <source>
        <dbReference type="Google" id="ProtNLM"/>
    </source>
</evidence>
<dbReference type="InterPro" id="IPR051694">
    <property type="entry name" value="Immunoregulatory_rcpt-like"/>
</dbReference>
<dbReference type="GO" id="GO:0071944">
    <property type="term" value="C:cell periphery"/>
    <property type="evidence" value="ECO:0007669"/>
    <property type="project" value="UniProtKB-ARBA"/>
</dbReference>
<accession>A0A6A6IE33</accession>
<dbReference type="PANTHER" id="PTHR15549">
    <property type="entry name" value="PAIRED IMMUNOGLOBULIN-LIKE TYPE 2 RECEPTOR"/>
    <property type="match status" value="1"/>
</dbReference>
<feature type="compositionally biased region" description="Pro residues" evidence="5">
    <location>
        <begin position="318"/>
        <end position="331"/>
    </location>
</feature>
<feature type="transmembrane region" description="Helical" evidence="6">
    <location>
        <begin position="240"/>
        <end position="265"/>
    </location>
</feature>
<sequence length="352" mass="37285">MTLPPMDKMLRSLGLAYAFIVGRALAFPRAGLAPTQPGVLDLAIEGRSPIPTALADAANPLKLFRREETRTCGYIDGDYDNPATCGVDYYCAFNSYNGAFGCCSGVLSDCYIETACYPSAAAVASCDSSCLVNPYHYICTAGVDTLCYQYVWVTGTTEYTNFGCGPIDYTSYVYDDYTNGPTSRSSISREVITVTQVATPTSERVTSTPTPTTFVSTTTTGASAGLATTTPSSGGSKTPVGAIVGGVVGGIAVIAIAATIIAILIMKKKRQAQFAQPQFAPQPAQPQYMEQPKQPYMQQAPVWDNTHTAGNQGGYAPTSPPMSPPVSPAPPYGHQEYQQPSRPMPKGVHEAP</sequence>
<evidence type="ECO:0000256" key="6">
    <source>
        <dbReference type="SAM" id="Phobius"/>
    </source>
</evidence>
<dbReference type="OrthoDB" id="5386093at2759"/>
<feature type="region of interest" description="Disordered" evidence="5">
    <location>
        <begin position="199"/>
        <end position="236"/>
    </location>
</feature>
<organism evidence="7 8">
    <name type="scientific">Trematosphaeria pertusa</name>
    <dbReference type="NCBI Taxonomy" id="390896"/>
    <lineage>
        <taxon>Eukaryota</taxon>
        <taxon>Fungi</taxon>
        <taxon>Dikarya</taxon>
        <taxon>Ascomycota</taxon>
        <taxon>Pezizomycotina</taxon>
        <taxon>Dothideomycetes</taxon>
        <taxon>Pleosporomycetidae</taxon>
        <taxon>Pleosporales</taxon>
        <taxon>Massarineae</taxon>
        <taxon>Trematosphaeriaceae</taxon>
        <taxon>Trematosphaeria</taxon>
    </lineage>
</organism>
<keyword evidence="8" id="KW-1185">Reference proteome</keyword>
<dbReference type="EMBL" id="ML987196">
    <property type="protein sequence ID" value="KAF2248318.1"/>
    <property type="molecule type" value="Genomic_DNA"/>
</dbReference>
<evidence type="ECO:0000256" key="2">
    <source>
        <dbReference type="ARBA" id="ARBA00022692"/>
    </source>
</evidence>
<evidence type="ECO:0000313" key="7">
    <source>
        <dbReference type="EMBL" id="KAF2248318.1"/>
    </source>
</evidence>
<evidence type="ECO:0000256" key="4">
    <source>
        <dbReference type="ARBA" id="ARBA00023136"/>
    </source>
</evidence>
<reference evidence="7" key="1">
    <citation type="journal article" date="2020" name="Stud. Mycol.">
        <title>101 Dothideomycetes genomes: a test case for predicting lifestyles and emergence of pathogens.</title>
        <authorList>
            <person name="Haridas S."/>
            <person name="Albert R."/>
            <person name="Binder M."/>
            <person name="Bloem J."/>
            <person name="Labutti K."/>
            <person name="Salamov A."/>
            <person name="Andreopoulos B."/>
            <person name="Baker S."/>
            <person name="Barry K."/>
            <person name="Bills G."/>
            <person name="Bluhm B."/>
            <person name="Cannon C."/>
            <person name="Castanera R."/>
            <person name="Culley D."/>
            <person name="Daum C."/>
            <person name="Ezra D."/>
            <person name="Gonzalez J."/>
            <person name="Henrissat B."/>
            <person name="Kuo A."/>
            <person name="Liang C."/>
            <person name="Lipzen A."/>
            <person name="Lutzoni F."/>
            <person name="Magnuson J."/>
            <person name="Mondo S."/>
            <person name="Nolan M."/>
            <person name="Ohm R."/>
            <person name="Pangilinan J."/>
            <person name="Park H.-J."/>
            <person name="Ramirez L."/>
            <person name="Alfaro M."/>
            <person name="Sun H."/>
            <person name="Tritt A."/>
            <person name="Yoshinaga Y."/>
            <person name="Zwiers L.-H."/>
            <person name="Turgeon B."/>
            <person name="Goodwin S."/>
            <person name="Spatafora J."/>
            <person name="Crous P."/>
            <person name="Grigoriev I."/>
        </authorList>
    </citation>
    <scope>NUCLEOTIDE SEQUENCE</scope>
    <source>
        <strain evidence="7">CBS 122368</strain>
    </source>
</reference>
<dbReference type="GeneID" id="54575520"/>
<evidence type="ECO:0000256" key="1">
    <source>
        <dbReference type="ARBA" id="ARBA00004167"/>
    </source>
</evidence>
<gene>
    <name evidence="7" type="ORF">BU26DRAFT_331401</name>
</gene>
<evidence type="ECO:0000256" key="3">
    <source>
        <dbReference type="ARBA" id="ARBA00022989"/>
    </source>
</evidence>
<proteinExistence type="predicted"/>
<evidence type="ECO:0000256" key="5">
    <source>
        <dbReference type="SAM" id="MobiDB-lite"/>
    </source>
</evidence>
<dbReference type="RefSeq" id="XP_033683322.1">
    <property type="nucleotide sequence ID" value="XM_033822190.1"/>
</dbReference>
<name>A0A6A6IE33_9PLEO</name>
<comment type="subcellular location">
    <subcellularLocation>
        <location evidence="1">Membrane</location>
        <topology evidence="1">Single-pass membrane protein</topology>
    </subcellularLocation>
</comment>
<keyword evidence="2 6" id="KW-0812">Transmembrane</keyword>
<keyword evidence="4 6" id="KW-0472">Membrane</keyword>
<evidence type="ECO:0000313" key="8">
    <source>
        <dbReference type="Proteomes" id="UP000800094"/>
    </source>
</evidence>
<dbReference type="AlphaFoldDB" id="A0A6A6IE33"/>
<feature type="region of interest" description="Disordered" evidence="5">
    <location>
        <begin position="298"/>
        <end position="352"/>
    </location>
</feature>